<reference evidence="2" key="1">
    <citation type="journal article" date="2014" name="Int. J. Syst. Evol. Microbiol.">
        <title>Complete genome sequence of Corynebacterium casei LMG S-19264T (=DSM 44701T), isolated from a smear-ripened cheese.</title>
        <authorList>
            <consortium name="US DOE Joint Genome Institute (JGI-PGF)"/>
            <person name="Walter F."/>
            <person name="Albersmeier A."/>
            <person name="Kalinowski J."/>
            <person name="Ruckert C."/>
        </authorList>
    </citation>
    <scope>NUCLEOTIDE SEQUENCE</scope>
    <source>
        <strain evidence="2">JCM 4988</strain>
    </source>
</reference>
<keyword evidence="1" id="KW-1133">Transmembrane helix</keyword>
<evidence type="ECO:0000313" key="2">
    <source>
        <dbReference type="EMBL" id="GGZ39111.1"/>
    </source>
</evidence>
<proteinExistence type="predicted"/>
<dbReference type="AlphaFoldDB" id="A0A918QBH5"/>
<gene>
    <name evidence="2" type="ORF">GCM10010387_36500</name>
</gene>
<evidence type="ECO:0000313" key="3">
    <source>
        <dbReference type="Proteomes" id="UP000630936"/>
    </source>
</evidence>
<keyword evidence="1" id="KW-0812">Transmembrane</keyword>
<name>A0A918QBH5_9ACTN</name>
<dbReference type="EMBL" id="BMWG01000011">
    <property type="protein sequence ID" value="GGZ39111.1"/>
    <property type="molecule type" value="Genomic_DNA"/>
</dbReference>
<organism evidence="2 3">
    <name type="scientific">Streptomyces inusitatus</name>
    <dbReference type="NCBI Taxonomy" id="68221"/>
    <lineage>
        <taxon>Bacteria</taxon>
        <taxon>Bacillati</taxon>
        <taxon>Actinomycetota</taxon>
        <taxon>Actinomycetes</taxon>
        <taxon>Kitasatosporales</taxon>
        <taxon>Streptomycetaceae</taxon>
        <taxon>Streptomyces</taxon>
    </lineage>
</organism>
<keyword evidence="3" id="KW-1185">Reference proteome</keyword>
<comment type="caution">
    <text evidence="2">The sequence shown here is derived from an EMBL/GenBank/DDBJ whole genome shotgun (WGS) entry which is preliminary data.</text>
</comment>
<protein>
    <submittedName>
        <fullName evidence="2">Uncharacterized protein</fullName>
    </submittedName>
</protein>
<accession>A0A918QBH5</accession>
<evidence type="ECO:0000256" key="1">
    <source>
        <dbReference type="SAM" id="Phobius"/>
    </source>
</evidence>
<feature type="transmembrane region" description="Helical" evidence="1">
    <location>
        <begin position="42"/>
        <end position="68"/>
    </location>
</feature>
<reference evidence="2" key="2">
    <citation type="submission" date="2020-09" db="EMBL/GenBank/DDBJ databases">
        <authorList>
            <person name="Sun Q."/>
            <person name="Ohkuma M."/>
        </authorList>
    </citation>
    <scope>NUCLEOTIDE SEQUENCE</scope>
    <source>
        <strain evidence="2">JCM 4988</strain>
    </source>
</reference>
<sequence>MARVATQWGPVVARGGWAAAAGAGISRTLAHAAAVSPVTAVLMFMFFLISVWGGGCCPGPAGAAVRVFTR</sequence>
<keyword evidence="1" id="KW-0472">Membrane</keyword>
<dbReference type="Proteomes" id="UP000630936">
    <property type="component" value="Unassembled WGS sequence"/>
</dbReference>